<dbReference type="AlphaFoldDB" id="A0A2W2GRK5"/>
<dbReference type="Proteomes" id="UP000248544">
    <property type="component" value="Unassembled WGS sequence"/>
</dbReference>
<feature type="region of interest" description="Disordered" evidence="1">
    <location>
        <begin position="1"/>
        <end position="24"/>
    </location>
</feature>
<reference evidence="2 3" key="1">
    <citation type="submission" date="2018-01" db="EMBL/GenBank/DDBJ databases">
        <title>Draft genome sequence of Sphaerisporangium sp. 7K107.</title>
        <authorList>
            <person name="Sahin N."/>
            <person name="Saygin H."/>
            <person name="Ay H."/>
        </authorList>
    </citation>
    <scope>NUCLEOTIDE SEQUENCE [LARGE SCALE GENOMIC DNA]</scope>
    <source>
        <strain evidence="2 3">7K107</strain>
    </source>
</reference>
<proteinExistence type="predicted"/>
<gene>
    <name evidence="2" type="ORF">C1I98_10545</name>
</gene>
<comment type="caution">
    <text evidence="2">The sequence shown here is derived from an EMBL/GenBank/DDBJ whole genome shotgun (WGS) entry which is preliminary data.</text>
</comment>
<dbReference type="EMBL" id="POUA01000061">
    <property type="protein sequence ID" value="PZG50373.1"/>
    <property type="molecule type" value="Genomic_DNA"/>
</dbReference>
<name>A0A2W2GRK5_9ACTN</name>
<evidence type="ECO:0000313" key="3">
    <source>
        <dbReference type="Proteomes" id="UP000248544"/>
    </source>
</evidence>
<organism evidence="2 3">
    <name type="scientific">Spongiactinospora gelatinilytica</name>
    <dbReference type="NCBI Taxonomy" id="2666298"/>
    <lineage>
        <taxon>Bacteria</taxon>
        <taxon>Bacillati</taxon>
        <taxon>Actinomycetota</taxon>
        <taxon>Actinomycetes</taxon>
        <taxon>Streptosporangiales</taxon>
        <taxon>Streptosporangiaceae</taxon>
        <taxon>Spongiactinospora</taxon>
    </lineage>
</organism>
<accession>A0A2W2GRK5</accession>
<sequence length="78" mass="7932">MVCYKHTVTTPRRTPPTPRADDGVAPHAPQAIFPAAHAHDRSRAKFPAGRHLGTLASAVGTAGLLAAAASGPAIACLL</sequence>
<protein>
    <submittedName>
        <fullName evidence="2">Uncharacterized protein</fullName>
    </submittedName>
</protein>
<keyword evidence="3" id="KW-1185">Reference proteome</keyword>
<evidence type="ECO:0000313" key="2">
    <source>
        <dbReference type="EMBL" id="PZG50373.1"/>
    </source>
</evidence>
<evidence type="ECO:0000256" key="1">
    <source>
        <dbReference type="SAM" id="MobiDB-lite"/>
    </source>
</evidence>